<dbReference type="AlphaFoldDB" id="A0A6P1VUF3"/>
<keyword evidence="2" id="KW-1185">Reference proteome</keyword>
<dbReference type="EMBL" id="CP045997">
    <property type="protein sequence ID" value="QHV96335.1"/>
    <property type="molecule type" value="Genomic_DNA"/>
</dbReference>
<proteinExistence type="predicted"/>
<gene>
    <name evidence="1" type="ORF">GJR95_15485</name>
</gene>
<sequence>MQNIDVKFDMTQLLMDIAEIKAYQRGIFRLLTKDLPVDDREKHDLYRLRDYYTQILTLHEASSKSDAEVERILKEKLKEVKDRLAELKVQNPDTPPHQAQP</sequence>
<accession>A0A6P1VUF3</accession>
<evidence type="ECO:0000313" key="2">
    <source>
        <dbReference type="Proteomes" id="UP000464577"/>
    </source>
</evidence>
<reference evidence="1 2" key="1">
    <citation type="submission" date="2019-11" db="EMBL/GenBank/DDBJ databases">
        <title>Spirosoma endbachense sp. nov., isolated from a natural salt meadow.</title>
        <authorList>
            <person name="Rojas J."/>
            <person name="Ambika Manirajan B."/>
            <person name="Ratering S."/>
            <person name="Suarez C."/>
            <person name="Geissler-Plaum R."/>
            <person name="Schnell S."/>
        </authorList>
    </citation>
    <scope>NUCLEOTIDE SEQUENCE [LARGE SCALE GENOMIC DNA]</scope>
    <source>
        <strain evidence="1 2">I-24</strain>
    </source>
</reference>
<organism evidence="1 2">
    <name type="scientific">Spirosoma endbachense</name>
    <dbReference type="NCBI Taxonomy" id="2666025"/>
    <lineage>
        <taxon>Bacteria</taxon>
        <taxon>Pseudomonadati</taxon>
        <taxon>Bacteroidota</taxon>
        <taxon>Cytophagia</taxon>
        <taxon>Cytophagales</taxon>
        <taxon>Cytophagaceae</taxon>
        <taxon>Spirosoma</taxon>
    </lineage>
</organism>
<protein>
    <submittedName>
        <fullName evidence="1">Uncharacterized protein</fullName>
    </submittedName>
</protein>
<evidence type="ECO:0000313" key="1">
    <source>
        <dbReference type="EMBL" id="QHV96335.1"/>
    </source>
</evidence>
<name>A0A6P1VUF3_9BACT</name>
<dbReference type="KEGG" id="senf:GJR95_15485"/>
<dbReference type="Proteomes" id="UP000464577">
    <property type="component" value="Chromosome"/>
</dbReference>